<evidence type="ECO:0000256" key="7">
    <source>
        <dbReference type="ARBA" id="ARBA00023027"/>
    </source>
</evidence>
<gene>
    <name evidence="12" type="primary">ND4L</name>
</gene>
<dbReference type="Pfam" id="PF00420">
    <property type="entry name" value="Oxidored_q2"/>
    <property type="match status" value="1"/>
</dbReference>
<evidence type="ECO:0000256" key="6">
    <source>
        <dbReference type="ARBA" id="ARBA00022989"/>
    </source>
</evidence>
<evidence type="ECO:0000256" key="9">
    <source>
        <dbReference type="ARBA" id="ARBA00031586"/>
    </source>
</evidence>
<dbReference type="InterPro" id="IPR039428">
    <property type="entry name" value="NUOK/Mnh_C1-like"/>
</dbReference>
<evidence type="ECO:0000256" key="10">
    <source>
        <dbReference type="ARBA" id="ARBA00049551"/>
    </source>
</evidence>
<keyword evidence="8 11" id="KW-0472">Membrane</keyword>
<keyword evidence="12" id="KW-0496">Mitochondrion</keyword>
<dbReference type="RefSeq" id="YP_001798502.1">
    <property type="nucleotide sequence ID" value="NC_010535.1"/>
</dbReference>
<dbReference type="GO" id="GO:0016020">
    <property type="term" value="C:membrane"/>
    <property type="evidence" value="ECO:0007669"/>
    <property type="project" value="UniProtKB-SubCell"/>
</dbReference>
<keyword evidence="5" id="KW-1278">Translocase</keyword>
<evidence type="ECO:0000256" key="8">
    <source>
        <dbReference type="ARBA" id="ARBA00023136"/>
    </source>
</evidence>
<comment type="catalytic activity">
    <reaction evidence="10">
        <text>a ubiquinone + NADH + 5 H(+)(in) = a ubiquinol + NAD(+) + 4 H(+)(out)</text>
        <dbReference type="Rhea" id="RHEA:29091"/>
        <dbReference type="Rhea" id="RHEA-COMP:9565"/>
        <dbReference type="Rhea" id="RHEA-COMP:9566"/>
        <dbReference type="ChEBI" id="CHEBI:15378"/>
        <dbReference type="ChEBI" id="CHEBI:16389"/>
        <dbReference type="ChEBI" id="CHEBI:17976"/>
        <dbReference type="ChEBI" id="CHEBI:57540"/>
        <dbReference type="ChEBI" id="CHEBI:57945"/>
        <dbReference type="EC" id="7.1.1.2"/>
    </reaction>
</comment>
<keyword evidence="6 11" id="KW-1133">Transmembrane helix</keyword>
<feature type="transmembrane region" description="Helical" evidence="11">
    <location>
        <begin position="25"/>
        <end position="47"/>
    </location>
</feature>
<evidence type="ECO:0000313" key="12">
    <source>
        <dbReference type="EMBL" id="ABS57600.1"/>
    </source>
</evidence>
<evidence type="ECO:0000256" key="5">
    <source>
        <dbReference type="ARBA" id="ARBA00022967"/>
    </source>
</evidence>
<evidence type="ECO:0000256" key="4">
    <source>
        <dbReference type="ARBA" id="ARBA00022692"/>
    </source>
</evidence>
<evidence type="ECO:0000256" key="3">
    <source>
        <dbReference type="ARBA" id="ARBA00016612"/>
    </source>
</evidence>
<accession>B2BSE7</accession>
<dbReference type="GO" id="GO:0008137">
    <property type="term" value="F:NADH dehydrogenase (ubiquinone) activity"/>
    <property type="evidence" value="ECO:0007669"/>
    <property type="project" value="UniProtKB-EC"/>
</dbReference>
<organism evidence="12">
    <name type="scientific">Friesea antarctica</name>
    <dbReference type="NCBI Taxonomy" id="2720488"/>
    <lineage>
        <taxon>Eukaryota</taxon>
        <taxon>Metazoa</taxon>
        <taxon>Ecdysozoa</taxon>
        <taxon>Arthropoda</taxon>
        <taxon>Hexapoda</taxon>
        <taxon>Collembola</taxon>
        <taxon>Poduromorpha</taxon>
        <taxon>Poduroidea</taxon>
        <taxon>Neanuridae</taxon>
        <taxon>Frieseinae</taxon>
        <taxon>Friesea</taxon>
    </lineage>
</organism>
<evidence type="ECO:0000256" key="1">
    <source>
        <dbReference type="ARBA" id="ARBA00004141"/>
    </source>
</evidence>
<geneLocation type="mitochondrion" evidence="12"/>
<name>B2BSE7_9HEXA</name>
<dbReference type="EMBL" id="EU016196">
    <property type="protein sequence ID" value="ABS57600.1"/>
    <property type="molecule type" value="Genomic_DNA"/>
</dbReference>
<sequence length="90" mass="10139">MYISLWISLIFGALSFSLLMKHLLGMLLSLEFLVLLVFSFMVFMLNFGVTFMSMVFLVFSVCEGALGLTILVNMSRAFGGDYLNIFSLMI</sequence>
<reference evidence="12" key="1">
    <citation type="journal article" date="2007" name="BMC Evol. Biol.">
        <title>Phylogenetic analysis of mitochondrial protein coding genes confirms the reciprocal paraphyly of Hexapoda and Crustacea.</title>
        <authorList>
            <person name="Carapelli A."/>
            <person name="Lio P."/>
            <person name="Nardi F."/>
            <person name="van der Wath E."/>
            <person name="Frati F."/>
        </authorList>
    </citation>
    <scope>NUCLEOTIDE SEQUENCE</scope>
</reference>
<evidence type="ECO:0000256" key="11">
    <source>
        <dbReference type="SAM" id="Phobius"/>
    </source>
</evidence>
<keyword evidence="4 11" id="KW-0812">Transmembrane</keyword>
<dbReference type="GeneID" id="6172330"/>
<dbReference type="AlphaFoldDB" id="B2BSE7"/>
<comment type="subcellular location">
    <subcellularLocation>
        <location evidence="1">Membrane</location>
        <topology evidence="1">Multi-pass membrane protein</topology>
    </subcellularLocation>
</comment>
<keyword evidence="7" id="KW-0520">NAD</keyword>
<dbReference type="Gene3D" id="1.10.287.3510">
    <property type="match status" value="1"/>
</dbReference>
<dbReference type="CTD" id="4539"/>
<evidence type="ECO:0000256" key="2">
    <source>
        <dbReference type="ARBA" id="ARBA00010519"/>
    </source>
</evidence>
<protein>
    <recommendedName>
        <fullName evidence="3">NADH-ubiquinone oxidoreductase chain 4L</fullName>
    </recommendedName>
    <alternativeName>
        <fullName evidence="9">NADH dehydrogenase subunit 4L</fullName>
    </alternativeName>
</protein>
<comment type="similarity">
    <text evidence="2">Belongs to the complex I subunit 4L family.</text>
</comment>
<feature type="transmembrane region" description="Helical" evidence="11">
    <location>
        <begin position="54"/>
        <end position="74"/>
    </location>
</feature>
<proteinExistence type="inferred from homology"/>